<dbReference type="PIRSF" id="PIRSF000126">
    <property type="entry name" value="11-beta-HSD1"/>
    <property type="match status" value="1"/>
</dbReference>
<dbReference type="PRINTS" id="PR00080">
    <property type="entry name" value="SDRFAMILY"/>
</dbReference>
<protein>
    <submittedName>
        <fullName evidence="4">Short-chain dehydrogenase/reductase SDR</fullName>
    </submittedName>
</protein>
<dbReference type="HOGENOM" id="CLU_010194_2_1_14"/>
<dbReference type="CDD" id="cd05233">
    <property type="entry name" value="SDR_c"/>
    <property type="match status" value="1"/>
</dbReference>
<dbReference type="PATRIC" id="fig|1276257.3.peg.691"/>
<dbReference type="EMBL" id="CP006934">
    <property type="protein sequence ID" value="AHI54081.1"/>
    <property type="molecule type" value="Genomic_DNA"/>
</dbReference>
<dbReference type="SUPFAM" id="SSF51735">
    <property type="entry name" value="NAD(P)-binding Rossmann-fold domains"/>
    <property type="match status" value="1"/>
</dbReference>
<reference evidence="4 5" key="1">
    <citation type="journal article" date="2014" name="Genome Biol. Evol.">
        <title>Molecular evolution of the substrate utilization strategies and putative virulence factors in mosquito-associated Spiroplasma species.</title>
        <authorList>
            <person name="Chang T.H."/>
            <person name="Lo W.S."/>
            <person name="Ku C."/>
            <person name="Chen L.L."/>
            <person name="Kuo C.H."/>
        </authorList>
    </citation>
    <scope>NUCLEOTIDE SEQUENCE [LARGE SCALE GENOMIC DNA]</scope>
    <source>
        <strain evidence="4">Ar-1343</strain>
    </source>
</reference>
<dbReference type="RefSeq" id="WP_025251219.1">
    <property type="nucleotide sequence ID" value="NZ_CP006934.1"/>
</dbReference>
<dbReference type="OrthoDB" id="9808814at2"/>
<keyword evidence="2" id="KW-0560">Oxidoreductase</keyword>
<dbReference type="GO" id="GO:0016491">
    <property type="term" value="F:oxidoreductase activity"/>
    <property type="evidence" value="ECO:0007669"/>
    <property type="project" value="UniProtKB-KW"/>
</dbReference>
<organism evidence="4 5">
    <name type="scientific">Spiroplasma sabaudiense Ar-1343</name>
    <dbReference type="NCBI Taxonomy" id="1276257"/>
    <lineage>
        <taxon>Bacteria</taxon>
        <taxon>Bacillati</taxon>
        <taxon>Mycoplasmatota</taxon>
        <taxon>Mollicutes</taxon>
        <taxon>Entomoplasmatales</taxon>
        <taxon>Spiroplasmataceae</taxon>
        <taxon>Spiroplasma</taxon>
    </lineage>
</organism>
<sequence length="269" mass="30450">MKKNKVEKDTWAIVTGASKGIGYAFCVYLLERGWNIVAVARNTDSINDLAKNFPNQVVLKLNLDLSDLDSCDKIAEETKNLKVSLLINNAGYGVLGNFRESSLEREMNMIDLNIKSLHKLTKIFVNRFQENNFGRIINISSVAAFLPGPGFASYYASKSYVLNLGIAVNHELKSQNSKVRLVTVCPGPINTGFWDRSRDNKSVSGQAKEEQSKALRNFARKSLNKSLKANNKDYFIIGINNIFLNKLLKFVPKKWAMKVVYRYNRKKNK</sequence>
<dbReference type="Proteomes" id="UP000019265">
    <property type="component" value="Chromosome"/>
</dbReference>
<evidence type="ECO:0000256" key="3">
    <source>
        <dbReference type="RuleBase" id="RU000363"/>
    </source>
</evidence>
<dbReference type="Gene3D" id="3.40.50.720">
    <property type="entry name" value="NAD(P)-binding Rossmann-like Domain"/>
    <property type="match status" value="1"/>
</dbReference>
<dbReference type="PRINTS" id="PR00081">
    <property type="entry name" value="GDHRDH"/>
</dbReference>
<proteinExistence type="inferred from homology"/>
<evidence type="ECO:0000313" key="4">
    <source>
        <dbReference type="EMBL" id="AHI54081.1"/>
    </source>
</evidence>
<evidence type="ECO:0000256" key="2">
    <source>
        <dbReference type="ARBA" id="ARBA00023002"/>
    </source>
</evidence>
<accession>W6AAP0</accession>
<dbReference type="Pfam" id="PF00106">
    <property type="entry name" value="adh_short"/>
    <property type="match status" value="1"/>
</dbReference>
<comment type="similarity">
    <text evidence="1 3">Belongs to the short-chain dehydrogenases/reductases (SDR) family.</text>
</comment>
<dbReference type="InterPro" id="IPR002347">
    <property type="entry name" value="SDR_fam"/>
</dbReference>
<gene>
    <name evidence="4" type="ORF">SSABA_v1c06790</name>
</gene>
<dbReference type="AlphaFoldDB" id="W6AAP0"/>
<name>W6AAP0_9MOLU</name>
<dbReference type="InterPro" id="IPR036291">
    <property type="entry name" value="NAD(P)-bd_dom_sf"/>
</dbReference>
<keyword evidence="5" id="KW-1185">Reference proteome</keyword>
<evidence type="ECO:0000313" key="5">
    <source>
        <dbReference type="Proteomes" id="UP000019265"/>
    </source>
</evidence>
<dbReference type="eggNOG" id="COG0300">
    <property type="taxonomic scope" value="Bacteria"/>
</dbReference>
<dbReference type="STRING" id="1276257.SSABA_v1c06790"/>
<evidence type="ECO:0000256" key="1">
    <source>
        <dbReference type="ARBA" id="ARBA00006484"/>
    </source>
</evidence>
<dbReference type="PANTHER" id="PTHR42901">
    <property type="entry name" value="ALCOHOL DEHYDROGENASE"/>
    <property type="match status" value="1"/>
</dbReference>
<dbReference type="PANTHER" id="PTHR42901:SF1">
    <property type="entry name" value="ALCOHOL DEHYDROGENASE"/>
    <property type="match status" value="1"/>
</dbReference>
<dbReference type="KEGG" id="ssab:SSABA_v1c06790"/>